<feature type="compositionally biased region" description="Basic and acidic residues" evidence="1">
    <location>
        <begin position="281"/>
        <end position="295"/>
    </location>
</feature>
<feature type="compositionally biased region" description="Polar residues" evidence="1">
    <location>
        <begin position="265"/>
        <end position="277"/>
    </location>
</feature>
<sequence>MQNSIIPSLAASQLGIPPSLQLNTLSPQSLSLLLEGLKTFCNSNMSNGNIQIPNIPSLSFPATSTTQGTVAVNQVSPAPSDPIPPIHGSPPKDNNSVNNNLNSNLITCCGPTSVNTQTQGIFSYPTATNTVCGITQLFGLGSNFNQLNHYMNMNMNQNQTLSTTQGVATTITNLTVEPSTSYSSNIIQPEGDIIIAEHEEQHNSPASPSFDDSQEDRNLNSMTFPVVEAIESPDTSTHEIPEETLEEIDQHEQEETEMEMDVSNEETTLNSEPSPLNSEPFDGKTDASSSKKREDEDFIEVDDFEPKVECHVPIQALSTLPERQRIAPLKINLKLLRASRQPQPKPIKRKSSHKSRKSYKEDDDDNDSDNDNEYKSRIKTEDFDSFDTCYTDPLALRKIQRKTSSQIKQEHETFIEQIYNQPDDKKKLKVVYPNVQAEIIYNPGDYVTKFIGDIVTSRSVYNQNKDNPFLIEIGRNKWIDGKDRRSFGVYILPAEVPHQANTTIKASSNIK</sequence>
<accession>A0A914YCY0</accession>
<reference evidence="3" key="1">
    <citation type="submission" date="2022-11" db="UniProtKB">
        <authorList>
            <consortium name="WormBaseParasite"/>
        </authorList>
    </citation>
    <scope>IDENTIFICATION</scope>
</reference>
<evidence type="ECO:0000256" key="1">
    <source>
        <dbReference type="SAM" id="MobiDB-lite"/>
    </source>
</evidence>
<feature type="region of interest" description="Disordered" evidence="1">
    <location>
        <begin position="250"/>
        <end position="296"/>
    </location>
</feature>
<name>A0A914YCY0_9BILA</name>
<feature type="compositionally biased region" description="Pro residues" evidence="1">
    <location>
        <begin position="79"/>
        <end position="88"/>
    </location>
</feature>
<feature type="region of interest" description="Disordered" evidence="1">
    <location>
        <begin position="335"/>
        <end position="376"/>
    </location>
</feature>
<organism evidence="2 3">
    <name type="scientific">Panagrolaimus superbus</name>
    <dbReference type="NCBI Taxonomy" id="310955"/>
    <lineage>
        <taxon>Eukaryota</taxon>
        <taxon>Metazoa</taxon>
        <taxon>Ecdysozoa</taxon>
        <taxon>Nematoda</taxon>
        <taxon>Chromadorea</taxon>
        <taxon>Rhabditida</taxon>
        <taxon>Tylenchina</taxon>
        <taxon>Panagrolaimomorpha</taxon>
        <taxon>Panagrolaimoidea</taxon>
        <taxon>Panagrolaimidae</taxon>
        <taxon>Panagrolaimus</taxon>
    </lineage>
</organism>
<evidence type="ECO:0000313" key="2">
    <source>
        <dbReference type="Proteomes" id="UP000887577"/>
    </source>
</evidence>
<dbReference type="Proteomes" id="UP000887577">
    <property type="component" value="Unplaced"/>
</dbReference>
<feature type="region of interest" description="Disordered" evidence="1">
    <location>
        <begin position="73"/>
        <end position="95"/>
    </location>
</feature>
<proteinExistence type="predicted"/>
<feature type="compositionally biased region" description="Acidic residues" evidence="1">
    <location>
        <begin position="361"/>
        <end position="371"/>
    </location>
</feature>
<dbReference type="WBParaSite" id="PSU_v2.g1715.t1">
    <property type="protein sequence ID" value="PSU_v2.g1715.t1"/>
    <property type="gene ID" value="PSU_v2.g1715"/>
</dbReference>
<feature type="compositionally biased region" description="Basic residues" evidence="1">
    <location>
        <begin position="346"/>
        <end position="357"/>
    </location>
</feature>
<dbReference type="AlphaFoldDB" id="A0A914YCY0"/>
<feature type="compositionally biased region" description="Acidic residues" evidence="1">
    <location>
        <begin position="254"/>
        <end position="264"/>
    </location>
</feature>
<keyword evidence="2" id="KW-1185">Reference proteome</keyword>
<protein>
    <submittedName>
        <fullName evidence="3">Uncharacterized protein</fullName>
    </submittedName>
</protein>
<evidence type="ECO:0000313" key="3">
    <source>
        <dbReference type="WBParaSite" id="PSU_v2.g1715.t1"/>
    </source>
</evidence>